<dbReference type="Gene3D" id="1.20.1510.10">
    <property type="entry name" value="Cation efflux protein transmembrane domain"/>
    <property type="match status" value="1"/>
</dbReference>
<reference evidence="12" key="1">
    <citation type="journal article" date="2010" name="Mol. Biosyst.">
        <title>Complete genome sequence and comparative analysis of Shewanella violacea, a psychrophilic and piezophilic bacterium from deep sea floor sediments.</title>
        <authorList>
            <person name="Aono E."/>
            <person name="Baba T."/>
            <person name="Ara T."/>
            <person name="Nishi T."/>
            <person name="Nakamichi T."/>
            <person name="Inamoto E."/>
            <person name="Toyonaga H."/>
            <person name="Hasegawa M."/>
            <person name="Takai Y."/>
            <person name="Okumura Y."/>
            <person name="Baba M."/>
            <person name="Tomita M."/>
            <person name="Kato C."/>
            <person name="Oshima T."/>
            <person name="Nakasone K."/>
            <person name="Mori H."/>
        </authorList>
    </citation>
    <scope>NUCLEOTIDE SEQUENCE [LARGE SCALE GENOMIC DNA]</scope>
    <source>
        <strain evidence="12">JCM 10179 / CIP 106290 / LMG 19151 / DSS12</strain>
    </source>
</reference>
<dbReference type="Pfam" id="PF01545">
    <property type="entry name" value="Cation_efflux"/>
    <property type="match status" value="1"/>
</dbReference>
<gene>
    <name evidence="11" type="ordered locus">SVI_2313</name>
</gene>
<dbReference type="eggNOG" id="COG1230">
    <property type="taxonomic scope" value="Bacteria"/>
</dbReference>
<evidence type="ECO:0000256" key="9">
    <source>
        <dbReference type="SAM" id="Phobius"/>
    </source>
</evidence>
<dbReference type="SUPFAM" id="SSF161111">
    <property type="entry name" value="Cation efflux protein transmembrane domain-like"/>
    <property type="match status" value="1"/>
</dbReference>
<evidence type="ECO:0000256" key="5">
    <source>
        <dbReference type="ARBA" id="ARBA00022989"/>
    </source>
</evidence>
<keyword evidence="7 9" id="KW-0472">Membrane</keyword>
<dbReference type="InterPro" id="IPR058533">
    <property type="entry name" value="Cation_efflux_TM"/>
</dbReference>
<comment type="subcellular location">
    <subcellularLocation>
        <location evidence="1">Membrane</location>
        <topology evidence="1">Multi-pass membrane protein</topology>
    </subcellularLocation>
</comment>
<proteinExistence type="predicted"/>
<evidence type="ECO:0000256" key="7">
    <source>
        <dbReference type="ARBA" id="ARBA00023136"/>
    </source>
</evidence>
<dbReference type="InterPro" id="IPR002524">
    <property type="entry name" value="Cation_efflux"/>
</dbReference>
<protein>
    <submittedName>
        <fullName evidence="11">Cation efflux family protein</fullName>
    </submittedName>
</protein>
<dbReference type="OrthoDB" id="271709at2"/>
<evidence type="ECO:0000256" key="2">
    <source>
        <dbReference type="ARBA" id="ARBA00022448"/>
    </source>
</evidence>
<dbReference type="GO" id="GO:0006882">
    <property type="term" value="P:intracellular zinc ion homeostasis"/>
    <property type="evidence" value="ECO:0007669"/>
    <property type="project" value="InterPro"/>
</dbReference>
<feature type="transmembrane region" description="Helical" evidence="9">
    <location>
        <begin position="127"/>
        <end position="150"/>
    </location>
</feature>
<keyword evidence="3 9" id="KW-0812">Transmembrane</keyword>
<dbReference type="InterPro" id="IPR045316">
    <property type="entry name" value="Msc2-like"/>
</dbReference>
<sequence length="331" mass="36778">MNKISHASEKWQHTHNFSSVSDAGERNTRYVLYLTVVTMVAEITAGTVYGSMALLADGWHMGTHAAAFMITLFAFNYSRKHANNPEFTFGTGKVSVLGGFTSAIALGLVAIIMLVESVMRVFSPHEIQFNQAIMVAIIGLTVNVISVFLLKDHHTHDHSHGHSHSHSHDHSHSNSHVAEDAHEQTHDHNLKAAYFHVLADALTSILAIGALLLGKLYGLNWLDPIMGIVGSIIITRWAWQLLKQTAPILLDASIENDYKQEIVQAIESDTQDEVSDIHVWRISADHYAAEIAIVTRVPEETDFYREKLSQFTRLNHLTIEVNTSNQAECSG</sequence>
<keyword evidence="2" id="KW-0813">Transport</keyword>
<dbReference type="PANTHER" id="PTHR45755">
    <property type="match status" value="1"/>
</dbReference>
<feature type="domain" description="Cation efflux protein transmembrane" evidence="10">
    <location>
        <begin position="31"/>
        <end position="250"/>
    </location>
</feature>
<dbReference type="EMBL" id="AP011177">
    <property type="protein sequence ID" value="BAJ02284.1"/>
    <property type="molecule type" value="Genomic_DNA"/>
</dbReference>
<organism evidence="11 12">
    <name type="scientific">Shewanella violacea (strain JCM 10179 / CIP 106290 / LMG 19151 / DSS12)</name>
    <dbReference type="NCBI Taxonomy" id="637905"/>
    <lineage>
        <taxon>Bacteria</taxon>
        <taxon>Pseudomonadati</taxon>
        <taxon>Pseudomonadota</taxon>
        <taxon>Gammaproteobacteria</taxon>
        <taxon>Alteromonadales</taxon>
        <taxon>Shewanellaceae</taxon>
        <taxon>Shewanella</taxon>
    </lineage>
</organism>
<feature type="region of interest" description="Disordered" evidence="8">
    <location>
        <begin position="156"/>
        <end position="182"/>
    </location>
</feature>
<feature type="transmembrane region" description="Helical" evidence="9">
    <location>
        <begin position="30"/>
        <end position="52"/>
    </location>
</feature>
<evidence type="ECO:0000313" key="12">
    <source>
        <dbReference type="Proteomes" id="UP000002350"/>
    </source>
</evidence>
<dbReference type="GO" id="GO:0005385">
    <property type="term" value="F:zinc ion transmembrane transporter activity"/>
    <property type="evidence" value="ECO:0007669"/>
    <property type="project" value="InterPro"/>
</dbReference>
<evidence type="ECO:0000313" key="11">
    <source>
        <dbReference type="EMBL" id="BAJ02284.1"/>
    </source>
</evidence>
<evidence type="ECO:0000256" key="3">
    <source>
        <dbReference type="ARBA" id="ARBA00022692"/>
    </source>
</evidence>
<dbReference type="NCBIfam" id="TIGR01297">
    <property type="entry name" value="CDF"/>
    <property type="match status" value="1"/>
</dbReference>
<feature type="transmembrane region" description="Helical" evidence="9">
    <location>
        <begin position="96"/>
        <end position="115"/>
    </location>
</feature>
<dbReference type="InterPro" id="IPR027469">
    <property type="entry name" value="Cation_efflux_TMD_sf"/>
</dbReference>
<evidence type="ECO:0000256" key="4">
    <source>
        <dbReference type="ARBA" id="ARBA00022906"/>
    </source>
</evidence>
<feature type="transmembrane region" description="Helical" evidence="9">
    <location>
        <begin position="58"/>
        <end position="75"/>
    </location>
</feature>
<keyword evidence="6" id="KW-0406">Ion transport</keyword>
<keyword evidence="12" id="KW-1185">Reference proteome</keyword>
<feature type="transmembrane region" description="Helical" evidence="9">
    <location>
        <begin position="193"/>
        <end position="213"/>
    </location>
</feature>
<dbReference type="PANTHER" id="PTHR45755:SF4">
    <property type="entry name" value="ZINC TRANSPORTER 7"/>
    <property type="match status" value="1"/>
</dbReference>
<keyword evidence="4" id="KW-0862">Zinc</keyword>
<evidence type="ECO:0000256" key="1">
    <source>
        <dbReference type="ARBA" id="ARBA00004141"/>
    </source>
</evidence>
<keyword evidence="5 9" id="KW-1133">Transmembrane helix</keyword>
<dbReference type="STRING" id="637905.SVI_2313"/>
<dbReference type="Proteomes" id="UP000002350">
    <property type="component" value="Chromosome"/>
</dbReference>
<dbReference type="RefSeq" id="WP_013051588.1">
    <property type="nucleotide sequence ID" value="NC_014012.1"/>
</dbReference>
<evidence type="ECO:0000256" key="6">
    <source>
        <dbReference type="ARBA" id="ARBA00023065"/>
    </source>
</evidence>
<dbReference type="GO" id="GO:0016020">
    <property type="term" value="C:membrane"/>
    <property type="evidence" value="ECO:0007669"/>
    <property type="project" value="UniProtKB-SubCell"/>
</dbReference>
<name>D4ZKT5_SHEVD</name>
<dbReference type="HOGENOM" id="CLU_013430_1_0_6"/>
<evidence type="ECO:0000259" key="10">
    <source>
        <dbReference type="Pfam" id="PF01545"/>
    </source>
</evidence>
<evidence type="ECO:0000256" key="8">
    <source>
        <dbReference type="SAM" id="MobiDB-lite"/>
    </source>
</evidence>
<dbReference type="NCBIfam" id="NF033827">
    <property type="entry name" value="CDF_efflux_DmeF"/>
    <property type="match status" value="1"/>
</dbReference>
<dbReference type="AlphaFoldDB" id="D4ZKT5"/>
<accession>D4ZKT5</accession>
<keyword evidence="4" id="KW-0864">Zinc transport</keyword>
<dbReference type="KEGG" id="svo:SVI_2313"/>